<proteinExistence type="predicted"/>
<dbReference type="EMBL" id="CM039436">
    <property type="protein sequence ID" value="KAI4313828.1"/>
    <property type="molecule type" value="Genomic_DNA"/>
</dbReference>
<name>A0ACB9LRE7_BAUVA</name>
<comment type="caution">
    <text evidence="1">The sequence shown here is derived from an EMBL/GenBank/DDBJ whole genome shotgun (WGS) entry which is preliminary data.</text>
</comment>
<keyword evidence="2" id="KW-1185">Reference proteome</keyword>
<evidence type="ECO:0000313" key="2">
    <source>
        <dbReference type="Proteomes" id="UP000828941"/>
    </source>
</evidence>
<evidence type="ECO:0000313" key="1">
    <source>
        <dbReference type="EMBL" id="KAI4313828.1"/>
    </source>
</evidence>
<reference evidence="1 2" key="1">
    <citation type="journal article" date="2022" name="DNA Res.">
        <title>Chromosomal-level genome assembly of the orchid tree Bauhinia variegata (Leguminosae; Cercidoideae) supports the allotetraploid origin hypothesis of Bauhinia.</title>
        <authorList>
            <person name="Zhong Y."/>
            <person name="Chen Y."/>
            <person name="Zheng D."/>
            <person name="Pang J."/>
            <person name="Liu Y."/>
            <person name="Luo S."/>
            <person name="Meng S."/>
            <person name="Qian L."/>
            <person name="Wei D."/>
            <person name="Dai S."/>
            <person name="Zhou R."/>
        </authorList>
    </citation>
    <scope>NUCLEOTIDE SEQUENCE [LARGE SCALE GENOMIC DNA]</scope>
    <source>
        <strain evidence="1">BV-YZ2020</strain>
    </source>
</reference>
<dbReference type="Proteomes" id="UP000828941">
    <property type="component" value="Chromosome 11"/>
</dbReference>
<organism evidence="1 2">
    <name type="scientific">Bauhinia variegata</name>
    <name type="common">Purple orchid tree</name>
    <name type="synonym">Phanera variegata</name>
    <dbReference type="NCBI Taxonomy" id="167791"/>
    <lineage>
        <taxon>Eukaryota</taxon>
        <taxon>Viridiplantae</taxon>
        <taxon>Streptophyta</taxon>
        <taxon>Embryophyta</taxon>
        <taxon>Tracheophyta</taxon>
        <taxon>Spermatophyta</taxon>
        <taxon>Magnoliopsida</taxon>
        <taxon>eudicotyledons</taxon>
        <taxon>Gunneridae</taxon>
        <taxon>Pentapetalae</taxon>
        <taxon>rosids</taxon>
        <taxon>fabids</taxon>
        <taxon>Fabales</taxon>
        <taxon>Fabaceae</taxon>
        <taxon>Cercidoideae</taxon>
        <taxon>Cercideae</taxon>
        <taxon>Bauhiniinae</taxon>
        <taxon>Bauhinia</taxon>
    </lineage>
</organism>
<gene>
    <name evidence="1" type="ORF">L6164_026778</name>
</gene>
<protein>
    <submittedName>
        <fullName evidence="1">Uncharacterized protein</fullName>
    </submittedName>
</protein>
<sequence length="177" mass="19610">MAFLLLLLTAFSLLSFSSSLPHETILDAVDILFDSGFVSMALALEVISKTLLSQSSSLTIFAPSDYAFRRSGQPSSDLLRFHFVPLPLPQQSLWILHASSKIPTMSSRSLTVTTSPSDHTISLNNVRVSGTPIYDSGLFLIYGTEVFRSQFSVHRNISETQSKAALCIQEPPYYRFL</sequence>
<accession>A0ACB9LRE7</accession>